<feature type="transmembrane region" description="Helical" evidence="11">
    <location>
        <begin position="184"/>
        <end position="206"/>
    </location>
</feature>
<evidence type="ECO:0000256" key="10">
    <source>
        <dbReference type="SAM" id="MobiDB-lite"/>
    </source>
</evidence>
<dbReference type="GO" id="GO:0016301">
    <property type="term" value="F:kinase activity"/>
    <property type="evidence" value="ECO:0007669"/>
    <property type="project" value="UniProtKB-KW"/>
</dbReference>
<evidence type="ECO:0000256" key="6">
    <source>
        <dbReference type="ARBA" id="ARBA00022777"/>
    </source>
</evidence>
<feature type="coiled-coil region" evidence="9">
    <location>
        <begin position="209"/>
        <end position="236"/>
    </location>
</feature>
<dbReference type="InterPro" id="IPR050482">
    <property type="entry name" value="Sensor_HK_TwoCompSys"/>
</dbReference>
<dbReference type="InterPro" id="IPR055558">
    <property type="entry name" value="DUF7134"/>
</dbReference>
<dbReference type="Gene3D" id="3.30.565.10">
    <property type="entry name" value="Histidine kinase-like ATPase, C-terminal domain"/>
    <property type="match status" value="1"/>
</dbReference>
<dbReference type="InterPro" id="IPR011712">
    <property type="entry name" value="Sig_transdc_His_kin_sub3_dim/P"/>
</dbReference>
<evidence type="ECO:0000256" key="7">
    <source>
        <dbReference type="ARBA" id="ARBA00022840"/>
    </source>
</evidence>
<feature type="region of interest" description="Disordered" evidence="10">
    <location>
        <begin position="1"/>
        <end position="38"/>
    </location>
</feature>
<evidence type="ECO:0000256" key="2">
    <source>
        <dbReference type="ARBA" id="ARBA00012438"/>
    </source>
</evidence>
<feature type="transmembrane region" description="Helical" evidence="11">
    <location>
        <begin position="99"/>
        <end position="115"/>
    </location>
</feature>
<dbReference type="SUPFAM" id="SSF55874">
    <property type="entry name" value="ATPase domain of HSP90 chaperone/DNA topoisomerase II/histidine kinase"/>
    <property type="match status" value="1"/>
</dbReference>
<evidence type="ECO:0000256" key="8">
    <source>
        <dbReference type="ARBA" id="ARBA00023012"/>
    </source>
</evidence>
<evidence type="ECO:0000259" key="12">
    <source>
        <dbReference type="Pfam" id="PF02518"/>
    </source>
</evidence>
<keyword evidence="11" id="KW-0812">Transmembrane</keyword>
<evidence type="ECO:0000256" key="3">
    <source>
        <dbReference type="ARBA" id="ARBA00022553"/>
    </source>
</evidence>
<evidence type="ECO:0000259" key="14">
    <source>
        <dbReference type="Pfam" id="PF23539"/>
    </source>
</evidence>
<reference evidence="15 16" key="1">
    <citation type="submission" date="2017-02" db="EMBL/GenBank/DDBJ databases">
        <authorList>
            <person name="Varghese N."/>
            <person name="Submissions S."/>
        </authorList>
    </citation>
    <scope>NUCLEOTIDE SEQUENCE [LARGE SCALE GENOMIC DNA]</scope>
    <source>
        <strain evidence="15 16">VKM Ac-1787</strain>
    </source>
</reference>
<keyword evidence="6 15" id="KW-0418">Kinase</keyword>
<keyword evidence="9" id="KW-0175">Coiled coil</keyword>
<dbReference type="InterPro" id="IPR036890">
    <property type="entry name" value="HATPase_C_sf"/>
</dbReference>
<feature type="transmembrane region" description="Helical" evidence="11">
    <location>
        <begin position="144"/>
        <end position="164"/>
    </location>
</feature>
<feature type="transmembrane region" description="Helical" evidence="11">
    <location>
        <begin position="121"/>
        <end position="137"/>
    </location>
</feature>
<keyword evidence="4" id="KW-0808">Transferase</keyword>
<keyword evidence="5" id="KW-0547">Nucleotide-binding</keyword>
<sequence>MSPAGRRASVDGMSEPAVDQQEDRPVDPYDAEWRRPAATPSEQRSDIILAIALGVGTLLSLTLYTIAGFYPEPAPMWASVLWAIGITAPLAFRRRFPCSVAVIVAVMFIVGGTVLVPEVLFTNIALFLAIYTVGAWVPNRRRAALVRVLIIVAMFVWLLVSMFIQATDPDALPSLSRVGVFSPLVAFLLIQILTNILYFGAAYFFGERVYQSSRERAALEQRTAELEAERARSARQAVALERVRIARELHDVVAHHVSVMGVQAGAARTVLDADPAAARDALTNVELGARSAIDELRKMLGTLRAHGEPTDEESSPSTVGVGQLGRLADESTANGLPTRFELVGTPVAIPAVVSFNLYRIAQEALTNARKYGGTTATAELRLRYLDDAVELEVTNTGTVPTVARRGGLGLIGMRERVASSGGVLEVGARARGGFLVRAAIPLGRPGDQAMEPVAASIADARLASAAAGRPQTTTTKDQA</sequence>
<comment type="catalytic activity">
    <reaction evidence="1">
        <text>ATP + protein L-histidine = ADP + protein N-phospho-L-histidine.</text>
        <dbReference type="EC" id="2.7.13.3"/>
    </reaction>
</comment>
<keyword evidence="8" id="KW-0902">Two-component regulatory system</keyword>
<feature type="transmembrane region" description="Helical" evidence="11">
    <location>
        <begin position="47"/>
        <end position="70"/>
    </location>
</feature>
<keyword evidence="3" id="KW-0597">Phosphoprotein</keyword>
<dbReference type="EMBL" id="FUZO01000001">
    <property type="protein sequence ID" value="SKC44658.1"/>
    <property type="molecule type" value="Genomic_DNA"/>
</dbReference>
<evidence type="ECO:0000256" key="9">
    <source>
        <dbReference type="SAM" id="Coils"/>
    </source>
</evidence>
<keyword evidence="7" id="KW-0067">ATP-binding</keyword>
<keyword evidence="11" id="KW-1133">Transmembrane helix</keyword>
<feature type="domain" description="DUF7134" evidence="14">
    <location>
        <begin position="50"/>
        <end position="153"/>
    </location>
</feature>
<dbReference type="Pfam" id="PF02518">
    <property type="entry name" value="HATPase_c"/>
    <property type="match status" value="1"/>
</dbReference>
<evidence type="ECO:0000256" key="5">
    <source>
        <dbReference type="ARBA" id="ARBA00022741"/>
    </source>
</evidence>
<evidence type="ECO:0000256" key="4">
    <source>
        <dbReference type="ARBA" id="ARBA00022679"/>
    </source>
</evidence>
<dbReference type="PANTHER" id="PTHR24421">
    <property type="entry name" value="NITRATE/NITRITE SENSOR PROTEIN NARX-RELATED"/>
    <property type="match status" value="1"/>
</dbReference>
<feature type="compositionally biased region" description="Basic and acidic residues" evidence="10">
    <location>
        <begin position="21"/>
        <end position="35"/>
    </location>
</feature>
<dbReference type="Proteomes" id="UP000190827">
    <property type="component" value="Unassembled WGS sequence"/>
</dbReference>
<dbReference type="Pfam" id="PF23539">
    <property type="entry name" value="DUF7134"/>
    <property type="match status" value="1"/>
</dbReference>
<evidence type="ECO:0000256" key="11">
    <source>
        <dbReference type="SAM" id="Phobius"/>
    </source>
</evidence>
<dbReference type="Pfam" id="PF07730">
    <property type="entry name" value="HisKA_3"/>
    <property type="match status" value="1"/>
</dbReference>
<keyword evidence="16" id="KW-1185">Reference proteome</keyword>
<evidence type="ECO:0000313" key="16">
    <source>
        <dbReference type="Proteomes" id="UP000190827"/>
    </source>
</evidence>
<proteinExistence type="predicted"/>
<dbReference type="Gene3D" id="1.20.5.1930">
    <property type="match status" value="1"/>
</dbReference>
<feature type="transmembrane region" description="Helical" evidence="11">
    <location>
        <begin position="76"/>
        <end position="92"/>
    </location>
</feature>
<keyword evidence="11" id="KW-0472">Membrane</keyword>
<name>A0ABY1LIE2_9MICO</name>
<evidence type="ECO:0000313" key="15">
    <source>
        <dbReference type="EMBL" id="SKC44658.1"/>
    </source>
</evidence>
<accession>A0ABY1LIE2</accession>
<dbReference type="PANTHER" id="PTHR24421:SF10">
    <property type="entry name" value="NITRATE_NITRITE SENSOR PROTEIN NARQ"/>
    <property type="match status" value="1"/>
</dbReference>
<dbReference type="CDD" id="cd16917">
    <property type="entry name" value="HATPase_UhpB-NarQ-NarX-like"/>
    <property type="match status" value="1"/>
</dbReference>
<comment type="caution">
    <text evidence="15">The sequence shown here is derived from an EMBL/GenBank/DDBJ whole genome shotgun (WGS) entry which is preliminary data.</text>
</comment>
<evidence type="ECO:0000259" key="13">
    <source>
        <dbReference type="Pfam" id="PF07730"/>
    </source>
</evidence>
<organism evidence="15 16">
    <name type="scientific">Plantibacter cousiniae</name>
    <name type="common">nom. nud.</name>
    <dbReference type="NCBI Taxonomy" id="199709"/>
    <lineage>
        <taxon>Bacteria</taxon>
        <taxon>Bacillati</taxon>
        <taxon>Actinomycetota</taxon>
        <taxon>Actinomycetes</taxon>
        <taxon>Micrococcales</taxon>
        <taxon>Microbacteriaceae</taxon>
        <taxon>Plantibacter</taxon>
    </lineage>
</organism>
<protein>
    <recommendedName>
        <fullName evidence="2">histidine kinase</fullName>
        <ecNumber evidence="2">2.7.13.3</ecNumber>
    </recommendedName>
</protein>
<feature type="domain" description="Signal transduction histidine kinase subgroup 3 dimerisation and phosphoacceptor" evidence="13">
    <location>
        <begin position="241"/>
        <end position="306"/>
    </location>
</feature>
<dbReference type="InterPro" id="IPR003594">
    <property type="entry name" value="HATPase_dom"/>
</dbReference>
<feature type="domain" description="Histidine kinase/HSP90-like ATPase" evidence="12">
    <location>
        <begin position="356"/>
        <end position="442"/>
    </location>
</feature>
<gene>
    <name evidence="15" type="ORF">SAMN06295973_1003</name>
</gene>
<dbReference type="EC" id="2.7.13.3" evidence="2"/>
<evidence type="ECO:0000256" key="1">
    <source>
        <dbReference type="ARBA" id="ARBA00000085"/>
    </source>
</evidence>